<keyword evidence="2" id="KW-0418">Kinase</keyword>
<accession>D9RZ52</accession>
<dbReference type="PANTHER" id="PTHR10584:SF166">
    <property type="entry name" value="RIBOKINASE"/>
    <property type="match status" value="1"/>
</dbReference>
<dbReference type="Proteomes" id="UP000000272">
    <property type="component" value="Chromosome"/>
</dbReference>
<evidence type="ECO:0000313" key="4">
    <source>
        <dbReference type="EMBL" id="ADL08606.1"/>
    </source>
</evidence>
<dbReference type="GO" id="GO:0005829">
    <property type="term" value="C:cytosol"/>
    <property type="evidence" value="ECO:0007669"/>
    <property type="project" value="TreeGrafter"/>
</dbReference>
<keyword evidence="1" id="KW-0808">Transferase</keyword>
<dbReference type="GO" id="GO:0016301">
    <property type="term" value="F:kinase activity"/>
    <property type="evidence" value="ECO:0007669"/>
    <property type="project" value="UniProtKB-KW"/>
</dbReference>
<name>D9RZ52_THEOJ</name>
<dbReference type="PROSITE" id="PS00584">
    <property type="entry name" value="PFKB_KINASES_2"/>
    <property type="match status" value="1"/>
</dbReference>
<dbReference type="InterPro" id="IPR002173">
    <property type="entry name" value="Carboh/pur_kinase_PfkB_CS"/>
</dbReference>
<evidence type="ECO:0000256" key="2">
    <source>
        <dbReference type="ARBA" id="ARBA00022777"/>
    </source>
</evidence>
<evidence type="ECO:0000259" key="3">
    <source>
        <dbReference type="Pfam" id="PF00294"/>
    </source>
</evidence>
<evidence type="ECO:0000313" key="5">
    <source>
        <dbReference type="Proteomes" id="UP000000272"/>
    </source>
</evidence>
<dbReference type="PROSITE" id="PS00583">
    <property type="entry name" value="PFKB_KINASES_1"/>
    <property type="match status" value="1"/>
</dbReference>
<dbReference type="KEGG" id="toc:Toce_1876"/>
<evidence type="ECO:0000256" key="1">
    <source>
        <dbReference type="ARBA" id="ARBA00022679"/>
    </source>
</evidence>
<reference evidence="4 5" key="1">
    <citation type="journal article" date="2010" name="Stand. Genomic Sci.">
        <title>Complete genome sequence of Thermosediminibacter oceani type strain (JW/IW-1228P).</title>
        <authorList>
            <person name="Pitluck S."/>
            <person name="Yasawong M."/>
            <person name="Munk C."/>
            <person name="Nolan M."/>
            <person name="Lapidus A."/>
            <person name="Lucas S."/>
            <person name="Glavina Del Rio T."/>
            <person name="Tice H."/>
            <person name="Cheng J.F."/>
            <person name="Bruce D."/>
            <person name="Detter C."/>
            <person name="Tapia R."/>
            <person name="Han C."/>
            <person name="Goodwin L."/>
            <person name="Liolios K."/>
            <person name="Ivanova N."/>
            <person name="Mavromatis K."/>
            <person name="Mikhailova N."/>
            <person name="Pati A."/>
            <person name="Chen A."/>
            <person name="Palaniappan K."/>
            <person name="Land M."/>
            <person name="Hauser L."/>
            <person name="Chang Y.J."/>
            <person name="Jeffries C.D."/>
            <person name="Rohde M."/>
            <person name="Spring S."/>
            <person name="Sikorski J."/>
            <person name="Goker M."/>
            <person name="Woyke T."/>
            <person name="Bristow J."/>
            <person name="Eisen J.A."/>
            <person name="Markowitz V."/>
            <person name="Hugenholtz P."/>
            <person name="Kyrpides N.C."/>
            <person name="Klenk H.P."/>
        </authorList>
    </citation>
    <scope>NUCLEOTIDE SEQUENCE [LARGE SCALE GENOMIC DNA]</scope>
    <source>
        <strain evidence="5">ATCC BAA-1034 / DSM 16646 / JW/IW-1228P</strain>
    </source>
</reference>
<dbReference type="STRING" id="555079.Toce_1876"/>
<dbReference type="HOGENOM" id="CLU_027634_6_0_9"/>
<dbReference type="PANTHER" id="PTHR10584">
    <property type="entry name" value="SUGAR KINASE"/>
    <property type="match status" value="1"/>
</dbReference>
<dbReference type="SUPFAM" id="SSF53613">
    <property type="entry name" value="Ribokinase-like"/>
    <property type="match status" value="1"/>
</dbReference>
<dbReference type="AlphaFoldDB" id="D9RZ52"/>
<gene>
    <name evidence="4" type="ordered locus">Toce_1876</name>
</gene>
<protein>
    <submittedName>
        <fullName evidence="4">PfkB domain protein</fullName>
    </submittedName>
</protein>
<dbReference type="CDD" id="cd01166">
    <property type="entry name" value="KdgK"/>
    <property type="match status" value="1"/>
</dbReference>
<keyword evidence="5" id="KW-1185">Reference proteome</keyword>
<sequence length="319" mass="34165">MGVKFLPEVTCIGILVADIIGAPVIEYPEAGRLVTVDSIGLYTGGCAVNTAIALSRLGIKTGLIGKVGCDYLGEFLIDSLKKEGVDTGGIVRTDVKNTSSTIVIVDKSGERSFIHYVGANAEFGLDDMNFELLKGNKIVHIAGSFLMPKFDGIETAKALKRIKEMGVTTSVDTAWDASGRWLKTIEPCLPYIDIFIPSIDEAKMISGEEKPEKIAEFFMSYGIKTVVIKMGSAGSFGCNKQEQIYMPPFKVEVKDTTGAGDSFVAGFLTGIVREFSLEESLELGNAAGALCVTSYGASAGIKSLADTLEFIKRHKDGEI</sequence>
<dbReference type="eggNOG" id="COG0524">
    <property type="taxonomic scope" value="Bacteria"/>
</dbReference>
<dbReference type="InterPro" id="IPR011611">
    <property type="entry name" value="PfkB_dom"/>
</dbReference>
<proteinExistence type="predicted"/>
<dbReference type="Gene3D" id="3.40.1190.20">
    <property type="match status" value="1"/>
</dbReference>
<dbReference type="InterPro" id="IPR029056">
    <property type="entry name" value="Ribokinase-like"/>
</dbReference>
<dbReference type="EMBL" id="CP002131">
    <property type="protein sequence ID" value="ADL08606.1"/>
    <property type="molecule type" value="Genomic_DNA"/>
</dbReference>
<feature type="domain" description="Carbohydrate kinase PfkB" evidence="3">
    <location>
        <begin position="8"/>
        <end position="301"/>
    </location>
</feature>
<organism evidence="4 5">
    <name type="scientific">Thermosediminibacter oceani (strain ATCC BAA-1034 / DSM 16646 / JW/IW-1228P)</name>
    <dbReference type="NCBI Taxonomy" id="555079"/>
    <lineage>
        <taxon>Bacteria</taxon>
        <taxon>Bacillati</taxon>
        <taxon>Bacillota</taxon>
        <taxon>Clostridia</taxon>
        <taxon>Thermosediminibacterales</taxon>
        <taxon>Thermosediminibacteraceae</taxon>
        <taxon>Thermosediminibacter</taxon>
    </lineage>
</organism>
<dbReference type="Pfam" id="PF00294">
    <property type="entry name" value="PfkB"/>
    <property type="match status" value="1"/>
</dbReference>